<keyword evidence="3" id="KW-0812">Transmembrane</keyword>
<dbReference type="Pfam" id="PF17892">
    <property type="entry name" value="Cadherin_5"/>
    <property type="match status" value="1"/>
</dbReference>
<dbReference type="InterPro" id="IPR013783">
    <property type="entry name" value="Ig-like_fold"/>
</dbReference>
<organism evidence="5 6">
    <name type="scientific">Shewanella polaris</name>
    <dbReference type="NCBI Taxonomy" id="2588449"/>
    <lineage>
        <taxon>Bacteria</taxon>
        <taxon>Pseudomonadati</taxon>
        <taxon>Pseudomonadota</taxon>
        <taxon>Gammaproteobacteria</taxon>
        <taxon>Alteromonadales</taxon>
        <taxon>Shewanellaceae</taxon>
        <taxon>Shewanella</taxon>
    </lineage>
</organism>
<dbReference type="InterPro" id="IPR011250">
    <property type="entry name" value="OMP/PagP_B-barrel"/>
</dbReference>
<feature type="domain" description="Fibronectin type-III" evidence="4">
    <location>
        <begin position="910"/>
        <end position="999"/>
    </location>
</feature>
<feature type="domain" description="Fibronectin type-III" evidence="4">
    <location>
        <begin position="1086"/>
        <end position="1172"/>
    </location>
</feature>
<dbReference type="PANTHER" id="PTHR34720">
    <property type="entry name" value="MICROCYSTIN DEPENDENT PROTEIN"/>
    <property type="match status" value="1"/>
</dbReference>
<evidence type="ECO:0000256" key="3">
    <source>
        <dbReference type="SAM" id="Phobius"/>
    </source>
</evidence>
<keyword evidence="6" id="KW-1185">Reference proteome</keyword>
<dbReference type="GO" id="GO:0046930">
    <property type="term" value="C:pore complex"/>
    <property type="evidence" value="ECO:0007669"/>
    <property type="project" value="UniProtKB-KW"/>
</dbReference>
<feature type="domain" description="Fibronectin type-III" evidence="4">
    <location>
        <begin position="737"/>
        <end position="826"/>
    </location>
</feature>
<dbReference type="RefSeq" id="WP_140235351.1">
    <property type="nucleotide sequence ID" value="NZ_CP041036.1"/>
</dbReference>
<dbReference type="Gene3D" id="2.60.40.2810">
    <property type="match status" value="3"/>
</dbReference>
<dbReference type="NCBIfam" id="NF012211">
    <property type="entry name" value="tand_rpt_95"/>
    <property type="match status" value="4"/>
</dbReference>
<comment type="similarity">
    <text evidence="1">Belongs to the outer membrane OOP (TC 1.B.6) superfamily. OmpA family.</text>
</comment>
<keyword evidence="2" id="KW-0626">Porin</keyword>
<dbReference type="SUPFAM" id="SSF49265">
    <property type="entry name" value="Fibronectin type III"/>
    <property type="match status" value="4"/>
</dbReference>
<protein>
    <submittedName>
        <fullName evidence="5">Tandem-95 repeat protein</fullName>
    </submittedName>
</protein>
<dbReference type="PANTHER" id="PTHR34720:SF9">
    <property type="entry name" value="BLR4714 PROTEIN"/>
    <property type="match status" value="1"/>
</dbReference>
<dbReference type="PROSITE" id="PS50853">
    <property type="entry name" value="FN3"/>
    <property type="match status" value="4"/>
</dbReference>
<dbReference type="NCBIfam" id="NF041766">
    <property type="entry name" value="choice_anch_U"/>
    <property type="match status" value="1"/>
</dbReference>
<dbReference type="Pfam" id="PF17963">
    <property type="entry name" value="Big_9"/>
    <property type="match status" value="3"/>
</dbReference>
<dbReference type="InterPro" id="IPR003961">
    <property type="entry name" value="FN3_dom"/>
</dbReference>
<dbReference type="InterPro" id="IPR038081">
    <property type="entry name" value="CalX-like_sf"/>
</dbReference>
<dbReference type="Gene3D" id="2.60.40.10">
    <property type="entry name" value="Immunoglobulins"/>
    <property type="match status" value="4"/>
</dbReference>
<dbReference type="Proteomes" id="UP000319809">
    <property type="component" value="Chromosome"/>
</dbReference>
<evidence type="ECO:0000256" key="1">
    <source>
        <dbReference type="ARBA" id="ARBA00005710"/>
    </source>
</evidence>
<dbReference type="Pfam" id="PF00041">
    <property type="entry name" value="fn3"/>
    <property type="match status" value="4"/>
</dbReference>
<sequence>MSRCKNDFQIIYLNTCLLGMLKALKKYWLFLCAVIVTTINSSGYAASIPSDITIDFEGLGFVEVDNGSPWFTDGDIVIIYSGGNWWKDPDNGESGSAALAALSSSGVETVTLETSSGNEFDFVSFYYGQYSSSIVNIEGFRDGLSLGSLSPSVGSGTKIMDSNFDAVDQIVITSDAIGFNDTFDSFVLHTATAITSATYNASTGDLTVIGTNFNATTGALNDVIASKFTFTGEGGNTYTLTDTADVEISSATGFTLSLSTTDSAAINVISNKNGNSSTDATTYNLAGAAGFIADSSSTDDITANGITVLGVPVPTISSATYDASSGVLTAIGSGFTKRAGASNDIIANKFTLYGEGGASYTLTDTSNVEITSNTSISLTLSATDKAAYNLIANQNGQQSTDLSAYYLDAAEDWAAGADPALNVEDSSENKITVSNVAVPTLTSATYDYTSGVLVVTGSGYLSQQGATNDVVANKFTFTGEGGGTYSLTDTANVEVTSGTAFTLTLSTTDKSGVNVLLNKNGSSANDVTTYNLAAADDWAAGADAAINVADLTGNGIIASNVLTISSAPIIGTATAGNGQVSVTFSAPASNGGSAISAYTVTSSPGGNTASGTGSPLMIMGLTNGVAYTFKVTAINSTGTSSASSASNSVTPQASQAITFANPGAQNFGTTPILSASSTSGLTPTFTSSTTGVCTITSGGALTFVTTGTCTIDADQPGNSSYSAAATVSRSFSVNAVVPGALTAASASAGDTQASVSFTAPAFTGGSAITSYTVTSSPGGLTGSGMGSPITVAGLTNGVDYSFTITATNSTGTSVASSASNSVTPKASQTITFSNPGAQSFGSSPTLTATASSGLTPVFTSSTTGVCTVSSGGALALVTTGTCIINADQTGSTAYSPATQVSQSFSVNAVVAGAPSIGTATAGDTQVSVSFSAPASNGGAAITAYTVTSSPSGITSSGVGSPLTVTGLSNGTAYTFSVTATNSAGISAASSSSNSVTPKSAQTITFTDPGAQSIGSTPTLTASASSGLTPVFTSSTSSVCTVTSGGSLTFITAGNCTINANQAGNGAYLPAAQVSQTFTVNALVADAPSIGIATAGDTQATVSFSAPANNGGAAITAYTVTSSPSGITSSGAGSPLTVIGLTNGTPYTFSVTATNSAGTSAASSASNSVTPINANSAPVATNTNVSLDEDGSVSFSFTATDAENDVLNFEVLTQPTSGKLDKHGSVWLYTPDADFNGEDSVSFIAKDAELSSQPGLVSINVNPVNDEPQAMDDSYSKSLSVDNSYTIAVLDNDTDVDDDTLTIDGAAADVGSIQVEASQLKYQAPTDFVGPVTLRYTISDGQKGRSNAKVQLLITGENSEDAPVITAPDDITANATGLFTKLKLGVATAVDKAGNKLAVSLVNTQQLFAPGEHLAYWQATDSEGLSSIKSQKVTVNPLISISRNQVVAEGSEVQFSVFLNGPSPQYPVSIPYTVSGSSDANDHDLVDGVFEITSGLSESFSVNVFDDGVTEVDEELIISLDPSLNLSGQDETQLLITEANIAPQASIQVMQSNELRSQVSKVGGKVYISAKSRDMNLQDSLTEVWSTGVLVLESDADGSYFDPSTLDSGNYPISVVVTDDGVPELSTTVKLTLLVKESLPILTGADSDGDLIPDDQEGFTDADNDGIADYLDAILECNVLQEKSIEQVSFLAESQSGVCLRLGNTAQLNGNNGIEIQEADLSDDLQASNLGGLFDFELTDLPKLGDSVSIVIPQTLPVPTNAVYRKFVSGSWQDFVSNDNNSVMSTAGNSGYCPPPSAVEWQTGLNEGHWCVQLTIEDGGPNDDDGLANGTIVDPGGVAVMLTGNTLPLAVADAVTVSVNQEIDIDVLANDSDADGDALTVKQVISQFGTAEVLDNQQVSYLPADDFIGTDVLVYSISDGNGGTGSSKLTVTVVANRAPIAVDDIANTDDKTTLILDVLSNDTDADNQTLSVIAVSAQQGSVMIENNKIRYTPITGFEGIDTVSYTISDGEGGEASANVMVTVTAFKTQVVNNESSGGSMHWFWSGLLLLVIMLRIKPENGFRYYKVLSLGLVVLLASSSHVQAQESSAISPWYLDAVVGFSESVNTQAELQQEITSGQIEAFDKSNTSFGFSIGYQVNSVLAFELGYIDFGEGSTQISGESLNTDQYHELLKSVSPILPTGFSVGVELSLVEHDGWRFSVPVGVLIWESEVKSYSQGQTLTTQFDGTDWYTGMHLDYQFTRNWSAGLGMDYIALAPNDILSYQLNLRYHF</sequence>
<dbReference type="Gene3D" id="2.40.160.20">
    <property type="match status" value="1"/>
</dbReference>
<dbReference type="CDD" id="cd00063">
    <property type="entry name" value="FN3"/>
    <property type="match status" value="2"/>
</dbReference>
<accession>A0A4Y5YJB5</accession>
<evidence type="ECO:0000313" key="5">
    <source>
        <dbReference type="EMBL" id="QDE32882.1"/>
    </source>
</evidence>
<keyword evidence="2" id="KW-0813">Transport</keyword>
<keyword evidence="3" id="KW-1133">Transmembrane helix</keyword>
<feature type="domain" description="Fibronectin type-III" evidence="4">
    <location>
        <begin position="564"/>
        <end position="653"/>
    </location>
</feature>
<dbReference type="InterPro" id="IPR036116">
    <property type="entry name" value="FN3_sf"/>
</dbReference>
<dbReference type="EMBL" id="CP041036">
    <property type="protein sequence ID" value="QDE32882.1"/>
    <property type="molecule type" value="Genomic_DNA"/>
</dbReference>
<gene>
    <name evidence="5" type="ORF">FH971_19080</name>
</gene>
<feature type="transmembrane region" description="Helical" evidence="3">
    <location>
        <begin position="27"/>
        <end position="46"/>
    </location>
</feature>
<dbReference type="SUPFAM" id="SSF56925">
    <property type="entry name" value="OMPA-like"/>
    <property type="match status" value="1"/>
</dbReference>
<dbReference type="GO" id="GO:0015288">
    <property type="term" value="F:porin activity"/>
    <property type="evidence" value="ECO:0007669"/>
    <property type="project" value="UniProtKB-KW"/>
</dbReference>
<keyword evidence="2" id="KW-0406">Ion transport</keyword>
<dbReference type="InterPro" id="IPR053784">
    <property type="entry name" value="Choice_anch_U_dom"/>
</dbReference>
<evidence type="ECO:0000256" key="2">
    <source>
        <dbReference type="ARBA" id="ARBA00023114"/>
    </source>
</evidence>
<dbReference type="Pfam" id="PF01389">
    <property type="entry name" value="OmpA_membrane"/>
    <property type="match status" value="1"/>
</dbReference>
<dbReference type="SMART" id="SM00060">
    <property type="entry name" value="FN3"/>
    <property type="match status" value="4"/>
</dbReference>
<evidence type="ECO:0000259" key="4">
    <source>
        <dbReference type="PROSITE" id="PS50853"/>
    </source>
</evidence>
<name>A0A4Y5YJB5_9GAMM</name>
<dbReference type="GO" id="GO:0009279">
    <property type="term" value="C:cell outer membrane"/>
    <property type="evidence" value="ECO:0007669"/>
    <property type="project" value="InterPro"/>
</dbReference>
<dbReference type="KEGG" id="spol:FH971_19080"/>
<reference evidence="5 6" key="1">
    <citation type="submission" date="2019-06" db="EMBL/GenBank/DDBJ databases">
        <title>The genome of Shewanella sp. SM1901.</title>
        <authorList>
            <person name="Cha Q."/>
        </authorList>
    </citation>
    <scope>NUCLEOTIDE SEQUENCE [LARGE SCALE GENOMIC DNA]</scope>
    <source>
        <strain evidence="5 6">SM1901</strain>
    </source>
</reference>
<dbReference type="SUPFAM" id="SSF141072">
    <property type="entry name" value="CalX-like"/>
    <property type="match status" value="1"/>
</dbReference>
<keyword evidence="3" id="KW-0472">Membrane</keyword>
<dbReference type="InterPro" id="IPR041690">
    <property type="entry name" value="Cadherin_5"/>
</dbReference>
<dbReference type="InterPro" id="IPR000498">
    <property type="entry name" value="OmpA-like_TM_dom"/>
</dbReference>
<evidence type="ECO:0000313" key="6">
    <source>
        <dbReference type="Proteomes" id="UP000319809"/>
    </source>
</evidence>
<proteinExistence type="inferred from homology"/>